<dbReference type="InterPro" id="IPR052728">
    <property type="entry name" value="O2_lipid_transport_reg"/>
</dbReference>
<dbReference type="WBParaSite" id="sdigi.contig361.g7745.t1">
    <property type="protein sequence ID" value="sdigi.contig361.g7745.t1"/>
    <property type="gene ID" value="sdigi.contig361.g7745"/>
</dbReference>
<evidence type="ECO:0000313" key="5">
    <source>
        <dbReference type="WBParaSite" id="sdigi.contig361.g7745.t1"/>
    </source>
</evidence>
<feature type="region of interest" description="Disordered" evidence="1">
    <location>
        <begin position="919"/>
        <end position="939"/>
    </location>
</feature>
<dbReference type="SMART" id="SM00703">
    <property type="entry name" value="NRF"/>
    <property type="match status" value="1"/>
</dbReference>
<feature type="transmembrane region" description="Helical" evidence="2">
    <location>
        <begin position="440"/>
        <end position="466"/>
    </location>
</feature>
<feature type="domain" description="Nose resistant-to-fluoxetine protein N-terminal" evidence="3">
    <location>
        <begin position="92"/>
        <end position="217"/>
    </location>
</feature>
<feature type="transmembrane region" description="Helical" evidence="2">
    <location>
        <begin position="597"/>
        <end position="617"/>
    </location>
</feature>
<keyword evidence="2" id="KW-0812">Transmembrane</keyword>
<evidence type="ECO:0000256" key="1">
    <source>
        <dbReference type="SAM" id="MobiDB-lite"/>
    </source>
</evidence>
<organism evidence="4 5">
    <name type="scientific">Setaria digitata</name>
    <dbReference type="NCBI Taxonomy" id="48799"/>
    <lineage>
        <taxon>Eukaryota</taxon>
        <taxon>Metazoa</taxon>
        <taxon>Ecdysozoa</taxon>
        <taxon>Nematoda</taxon>
        <taxon>Chromadorea</taxon>
        <taxon>Rhabditida</taxon>
        <taxon>Spirurina</taxon>
        <taxon>Spiruromorpha</taxon>
        <taxon>Filarioidea</taxon>
        <taxon>Setariidae</taxon>
        <taxon>Setaria</taxon>
    </lineage>
</organism>
<name>A0A915PRF0_9BILA</name>
<dbReference type="GO" id="GO:0016747">
    <property type="term" value="F:acyltransferase activity, transferring groups other than amino-acyl groups"/>
    <property type="evidence" value="ECO:0007669"/>
    <property type="project" value="InterPro"/>
</dbReference>
<evidence type="ECO:0000256" key="2">
    <source>
        <dbReference type="SAM" id="Phobius"/>
    </source>
</evidence>
<feature type="transmembrane region" description="Helical" evidence="2">
    <location>
        <begin position="360"/>
        <end position="378"/>
    </location>
</feature>
<dbReference type="PANTHER" id="PTHR11161">
    <property type="entry name" value="O-ACYLTRANSFERASE"/>
    <property type="match status" value="1"/>
</dbReference>
<dbReference type="Pfam" id="PF20146">
    <property type="entry name" value="NRF"/>
    <property type="match status" value="1"/>
</dbReference>
<keyword evidence="2" id="KW-1133">Transmembrane helix</keyword>
<feature type="transmembrane region" description="Helical" evidence="2">
    <location>
        <begin position="623"/>
        <end position="647"/>
    </location>
</feature>
<protein>
    <submittedName>
        <fullName evidence="5">Nose resistant-to-fluoxetine protein N-terminal domain-containing protein</fullName>
    </submittedName>
</protein>
<dbReference type="AlphaFoldDB" id="A0A915PRF0"/>
<keyword evidence="2" id="KW-0472">Membrane</keyword>
<dbReference type="PANTHER" id="PTHR11161:SF68">
    <property type="entry name" value="NOSE RESISTANT-TO-FLUOXETINE PROTEIN N-TERMINAL DOMAIN-CONTAINING PROTEIN"/>
    <property type="match status" value="1"/>
</dbReference>
<dbReference type="InterPro" id="IPR002656">
    <property type="entry name" value="Acyl_transf_3_dom"/>
</dbReference>
<feature type="transmembrane region" description="Helical" evidence="2">
    <location>
        <begin position="224"/>
        <end position="246"/>
    </location>
</feature>
<feature type="transmembrane region" description="Helical" evidence="2">
    <location>
        <begin position="398"/>
        <end position="419"/>
    </location>
</feature>
<dbReference type="Proteomes" id="UP000887581">
    <property type="component" value="Unplaced"/>
</dbReference>
<reference evidence="5" key="1">
    <citation type="submission" date="2022-11" db="UniProtKB">
        <authorList>
            <consortium name="WormBaseParasite"/>
        </authorList>
    </citation>
    <scope>IDENTIFICATION</scope>
</reference>
<evidence type="ECO:0000259" key="3">
    <source>
        <dbReference type="SMART" id="SM00703"/>
    </source>
</evidence>
<sequence>MIRDDFLLVETILFDFFNIFIQPVEVIHMDEPSGKHIKPTVEDSVDTRTLANEGIDGMDDCLKDLIKLIDSAANALLVTTYCRLIGHNQTHIKRCLDLRLKFQDHLSQVLDSWGRPPAGIYSSGPFFWLGAYDQCLSISEATTANQSVQYCRANIHVEARGMQQHQIPIFYGMCLPARCHEQYVYEALPILSLLFKQIFAIQISNDSTVECFKHNDSFFKKLEVAQWAVLAILGFLVLLVMCGTLTDIYRKRRNRKYSVNKESSKSCSHVTVQPETSVPSTRSGASSTRTPFVQDDARSFIYTDAPSHALTYKSAPAVRRTLKKSSCVISTILAFSVRSTYHYLMRPSNRHLNSLHGIRVLSAFWVVVGHAHLFSLEYVGNVRHLWSLLKTNEELSQIIFNSSLSVDSFLLISGTILAYKVHLCLIQRKKEQASFIPRRWLMLWLHRLIRLMPAYLITFLIIYFIFQHSGDGPMWSQRNGIFGARCSSDDIWRQLLFVAPIILLLLHNAPAIGITFVVIILILSIIYRITTMILFRFPTTLASALVGNYSPRTELLEKMFRYLYAAPQARIGPFLIGTLLGWLLSTKSKRTHSTMQIDTLRFFSFLMLAVSLFGANYANHFNIFSVFYAATFRIFWAFGLALLIWLCERGYMQVIYSYLAWDKWIFLSRPVIYKTRYKFPNLLAWSAFLLVVNRVKIFHIPPLIIERKIFKTIRARVASNESDGQAKRNDLEHESRVTLFDQRESKIIELAPQLPAITRTKRWVEENHEEIQHKHSRLFDIGENQIHPDCRHTTTAKDTVLKQVRESDGNQAGMLKSCAEVTSQAKGQFRNLANNIEDVANESSVITKEQYSTIDDVDGLTTRKQKMPLDRNCDEEVSMTENIGFSWIEEAAKKLDTEKSSPWQFPYSKKREVPYRNGSNWQQHFSTHPSSKSSTSTNTGETVIHVINGENLDESYL</sequence>
<accession>A0A915PRF0</accession>
<feature type="transmembrane region" description="Helical" evidence="2">
    <location>
        <begin position="562"/>
        <end position="585"/>
    </location>
</feature>
<proteinExistence type="predicted"/>
<dbReference type="Pfam" id="PF01757">
    <property type="entry name" value="Acyl_transf_3"/>
    <property type="match status" value="1"/>
</dbReference>
<evidence type="ECO:0000313" key="4">
    <source>
        <dbReference type="Proteomes" id="UP000887581"/>
    </source>
</evidence>
<dbReference type="InterPro" id="IPR006621">
    <property type="entry name" value="Nose-resist-to-fluoxetine_N"/>
</dbReference>
<feature type="transmembrane region" description="Helical" evidence="2">
    <location>
        <begin position="497"/>
        <end position="526"/>
    </location>
</feature>
<feature type="region of interest" description="Disordered" evidence="1">
    <location>
        <begin position="268"/>
        <end position="290"/>
    </location>
</feature>
<feature type="compositionally biased region" description="Low complexity" evidence="1">
    <location>
        <begin position="926"/>
        <end position="939"/>
    </location>
</feature>
<keyword evidence="4" id="KW-1185">Reference proteome</keyword>